<gene>
    <name evidence="1" type="ORF">MUK72_02390</name>
</gene>
<dbReference type="EMBL" id="CP095005">
    <property type="protein sequence ID" value="UOO95570.1"/>
    <property type="molecule type" value="Genomic_DNA"/>
</dbReference>
<evidence type="ECO:0000313" key="2">
    <source>
        <dbReference type="Proteomes" id="UP000830542"/>
    </source>
</evidence>
<dbReference type="GO" id="GO:0016874">
    <property type="term" value="F:ligase activity"/>
    <property type="evidence" value="ECO:0007669"/>
    <property type="project" value="UniProtKB-KW"/>
</dbReference>
<name>A0AAX3AR53_HALDO</name>
<evidence type="ECO:0000313" key="1">
    <source>
        <dbReference type="EMBL" id="UOO95570.1"/>
    </source>
</evidence>
<dbReference type="Gene3D" id="3.90.1140.10">
    <property type="entry name" value="Cyclic phosphodiesterase"/>
    <property type="match status" value="1"/>
</dbReference>
<dbReference type="InterPro" id="IPR009097">
    <property type="entry name" value="Cyclic_Pdiesterase"/>
</dbReference>
<dbReference type="RefSeq" id="WP_244703492.1">
    <property type="nucleotide sequence ID" value="NZ_BAAADN010000062.1"/>
</dbReference>
<dbReference type="Proteomes" id="UP000830542">
    <property type="component" value="Chromosome"/>
</dbReference>
<sequence>MFSLNVPAPGRVKRLAATLHPRLAGFERARERHSLVCKRFESEDYAHLSERVRRVLDGTTSIEARVTGIELFEEPVRGPGPVVYLAVASPGLVAIHERLVDTFGAIADLEGEAYVPHITLARGGSVDRAEALRSRTVDPIEWSISELRFYDAIHDERAGTLSLPVSY</sequence>
<proteinExistence type="predicted"/>
<accession>A0AAX3AR53</accession>
<keyword evidence="2" id="KW-1185">Reference proteome</keyword>
<reference evidence="1" key="1">
    <citation type="submission" date="2022-04" db="EMBL/GenBank/DDBJ databases">
        <title>Sequencing and genomic assembly of Halococcus dombrowskii.</title>
        <authorList>
            <person name="Lim S.W."/>
            <person name="MacLea K.S."/>
        </authorList>
    </citation>
    <scope>NUCLEOTIDE SEQUENCE</scope>
    <source>
        <strain evidence="1">H4</strain>
    </source>
</reference>
<dbReference type="AlphaFoldDB" id="A0AAX3AR53"/>
<dbReference type="KEGG" id="hdo:MUK72_02390"/>
<keyword evidence="1" id="KW-0436">Ligase</keyword>
<organism evidence="1 2">
    <name type="scientific">Halococcus dombrowskii</name>
    <dbReference type="NCBI Taxonomy" id="179637"/>
    <lineage>
        <taxon>Archaea</taxon>
        <taxon>Methanobacteriati</taxon>
        <taxon>Methanobacteriota</taxon>
        <taxon>Stenosarchaea group</taxon>
        <taxon>Halobacteria</taxon>
        <taxon>Halobacteriales</taxon>
        <taxon>Halococcaceae</taxon>
        <taxon>Halococcus</taxon>
    </lineage>
</organism>
<dbReference type="GeneID" id="71760660"/>
<dbReference type="SUPFAM" id="SSF55144">
    <property type="entry name" value="LigT-like"/>
    <property type="match status" value="1"/>
</dbReference>
<protein>
    <submittedName>
        <fullName evidence="1">2'-5' RNA ligase family protein</fullName>
    </submittedName>
</protein>
<dbReference type="Pfam" id="PF13563">
    <property type="entry name" value="2_5_RNA_ligase2"/>
    <property type="match status" value="1"/>
</dbReference>